<dbReference type="AlphaFoldDB" id="A0A8J3MXQ9"/>
<name>A0A8J3MXQ9_9CHLR</name>
<dbReference type="Proteomes" id="UP000612362">
    <property type="component" value="Unassembled WGS sequence"/>
</dbReference>
<keyword evidence="2" id="KW-1185">Reference proteome</keyword>
<accession>A0A8J3MXQ9</accession>
<proteinExistence type="predicted"/>
<dbReference type="EMBL" id="BNJF01000006">
    <property type="protein sequence ID" value="GHO49978.1"/>
    <property type="molecule type" value="Genomic_DNA"/>
</dbReference>
<gene>
    <name evidence="1" type="ORF">KSX_81410</name>
</gene>
<reference evidence="1" key="1">
    <citation type="submission" date="2020-10" db="EMBL/GenBank/DDBJ databases">
        <title>Taxonomic study of unclassified bacteria belonging to the class Ktedonobacteria.</title>
        <authorList>
            <person name="Yabe S."/>
            <person name="Wang C.M."/>
            <person name="Zheng Y."/>
            <person name="Sakai Y."/>
            <person name="Cavaletti L."/>
            <person name="Monciardini P."/>
            <person name="Donadio S."/>
        </authorList>
    </citation>
    <scope>NUCLEOTIDE SEQUENCE</scope>
    <source>
        <strain evidence="1">SOSP1-1</strain>
    </source>
</reference>
<protein>
    <submittedName>
        <fullName evidence="1">Uncharacterized protein</fullName>
    </submittedName>
</protein>
<organism evidence="1 2">
    <name type="scientific">Ktedonospora formicarum</name>
    <dbReference type="NCBI Taxonomy" id="2778364"/>
    <lineage>
        <taxon>Bacteria</taxon>
        <taxon>Bacillati</taxon>
        <taxon>Chloroflexota</taxon>
        <taxon>Ktedonobacteria</taxon>
        <taxon>Ktedonobacterales</taxon>
        <taxon>Ktedonobacteraceae</taxon>
        <taxon>Ktedonospora</taxon>
    </lineage>
</organism>
<evidence type="ECO:0000313" key="1">
    <source>
        <dbReference type="EMBL" id="GHO49978.1"/>
    </source>
</evidence>
<evidence type="ECO:0000313" key="2">
    <source>
        <dbReference type="Proteomes" id="UP000612362"/>
    </source>
</evidence>
<comment type="caution">
    <text evidence="1">The sequence shown here is derived from an EMBL/GenBank/DDBJ whole genome shotgun (WGS) entry which is preliminary data.</text>
</comment>
<sequence>MSLSFTIPHFSERYHVCQAATADLVSRNGTWWLHVVASVSEPVVERHQDVIGVDLGLIRPAVTSTQQFLGTRH</sequence>